<evidence type="ECO:0000313" key="4">
    <source>
        <dbReference type="Proteomes" id="UP000765509"/>
    </source>
</evidence>
<dbReference type="PANTHER" id="PTHR37984">
    <property type="entry name" value="PROTEIN CBG26694"/>
    <property type="match status" value="1"/>
</dbReference>
<dbReference type="SUPFAM" id="SSF53098">
    <property type="entry name" value="Ribonuclease H-like"/>
    <property type="match status" value="1"/>
</dbReference>
<dbReference type="InterPro" id="IPR001584">
    <property type="entry name" value="Integrase_cat-core"/>
</dbReference>
<dbReference type="InterPro" id="IPR012337">
    <property type="entry name" value="RNaseH-like_sf"/>
</dbReference>
<keyword evidence="1" id="KW-0694">RNA-binding</keyword>
<accession>A0A9Q3GUV1</accession>
<evidence type="ECO:0000256" key="1">
    <source>
        <dbReference type="ARBA" id="ARBA00022884"/>
    </source>
</evidence>
<evidence type="ECO:0000259" key="2">
    <source>
        <dbReference type="PROSITE" id="PS50994"/>
    </source>
</evidence>
<sequence>MDWVTGLFPGGEENFNACLVIFDRYSKSVTCLPGHKKDTEMYTYFLFWNNIIATCGFPKSIISDRDPKLTSEYWTNLYDILVTKLVFSTACHLQTDVLDERMIQTMQEIIRRPCAYEMEYKDHRGYTHDNVALLPAIQLAYNTSQHSTTGKYPSLVEKGWNLLLPIDHMKKNPLTMHPTSKDFHDMRKKACDTAAKCISEAKEYRKQRKHPVFPVNLVKPYFQTGYDKFPSKKNTTTPPDIVEVEESPRPVKKSIKARKIRLNGKDQRRYMVRFKSQIADKDRWLEEDAIPNGSLHLGRFRSCRRTEQSHQ</sequence>
<dbReference type="OrthoDB" id="4360000at2759"/>
<comment type="caution">
    <text evidence="3">The sequence shown here is derived from an EMBL/GenBank/DDBJ whole genome shotgun (WGS) entry which is preliminary data.</text>
</comment>
<reference evidence="3" key="1">
    <citation type="submission" date="2021-03" db="EMBL/GenBank/DDBJ databases">
        <title>Draft genome sequence of rust myrtle Austropuccinia psidii MF-1, a brazilian biotype.</title>
        <authorList>
            <person name="Quecine M.C."/>
            <person name="Pachon D.M.R."/>
            <person name="Bonatelli M.L."/>
            <person name="Correr F.H."/>
            <person name="Franceschini L.M."/>
            <person name="Leite T.F."/>
            <person name="Margarido G.R.A."/>
            <person name="Almeida C.A."/>
            <person name="Ferrarezi J.A."/>
            <person name="Labate C.A."/>
        </authorList>
    </citation>
    <scope>NUCLEOTIDE SEQUENCE</scope>
    <source>
        <strain evidence="3">MF-1</strain>
    </source>
</reference>
<dbReference type="Gene3D" id="3.30.420.10">
    <property type="entry name" value="Ribonuclease H-like superfamily/Ribonuclease H"/>
    <property type="match status" value="1"/>
</dbReference>
<dbReference type="PANTHER" id="PTHR37984:SF5">
    <property type="entry name" value="PROTEIN NYNRIN-LIKE"/>
    <property type="match status" value="1"/>
</dbReference>
<dbReference type="EMBL" id="AVOT02006100">
    <property type="protein sequence ID" value="MBW0480761.1"/>
    <property type="molecule type" value="Genomic_DNA"/>
</dbReference>
<gene>
    <name evidence="3" type="ORF">O181_020476</name>
</gene>
<dbReference type="GO" id="GO:0015074">
    <property type="term" value="P:DNA integration"/>
    <property type="evidence" value="ECO:0007669"/>
    <property type="project" value="InterPro"/>
</dbReference>
<proteinExistence type="predicted"/>
<evidence type="ECO:0000313" key="3">
    <source>
        <dbReference type="EMBL" id="MBW0480761.1"/>
    </source>
</evidence>
<dbReference type="GO" id="GO:0003723">
    <property type="term" value="F:RNA binding"/>
    <property type="evidence" value="ECO:0007669"/>
    <property type="project" value="UniProtKB-KW"/>
</dbReference>
<feature type="domain" description="Integrase catalytic" evidence="2">
    <location>
        <begin position="1"/>
        <end position="161"/>
    </location>
</feature>
<protein>
    <recommendedName>
        <fullName evidence="2">Integrase catalytic domain-containing protein</fullName>
    </recommendedName>
</protein>
<keyword evidence="4" id="KW-1185">Reference proteome</keyword>
<organism evidence="3 4">
    <name type="scientific">Austropuccinia psidii MF-1</name>
    <dbReference type="NCBI Taxonomy" id="1389203"/>
    <lineage>
        <taxon>Eukaryota</taxon>
        <taxon>Fungi</taxon>
        <taxon>Dikarya</taxon>
        <taxon>Basidiomycota</taxon>
        <taxon>Pucciniomycotina</taxon>
        <taxon>Pucciniomycetes</taxon>
        <taxon>Pucciniales</taxon>
        <taxon>Sphaerophragmiaceae</taxon>
        <taxon>Austropuccinia</taxon>
    </lineage>
</organism>
<dbReference type="PROSITE" id="PS50994">
    <property type="entry name" value="INTEGRASE"/>
    <property type="match status" value="1"/>
</dbReference>
<dbReference type="Proteomes" id="UP000765509">
    <property type="component" value="Unassembled WGS sequence"/>
</dbReference>
<dbReference type="InterPro" id="IPR036397">
    <property type="entry name" value="RNaseH_sf"/>
</dbReference>
<name>A0A9Q3GUV1_9BASI</name>
<dbReference type="InterPro" id="IPR050951">
    <property type="entry name" value="Retrovirus_Pol_polyprotein"/>
</dbReference>
<dbReference type="AlphaFoldDB" id="A0A9Q3GUV1"/>
<dbReference type="GO" id="GO:0005634">
    <property type="term" value="C:nucleus"/>
    <property type="evidence" value="ECO:0007669"/>
    <property type="project" value="UniProtKB-ARBA"/>
</dbReference>